<comment type="caution">
    <text evidence="2">The sequence shown here is derived from an EMBL/GenBank/DDBJ whole genome shotgun (WGS) entry which is preliminary data.</text>
</comment>
<feature type="region of interest" description="Disordered" evidence="1">
    <location>
        <begin position="192"/>
        <end position="298"/>
    </location>
</feature>
<accession>A0AAN6JGZ8</accession>
<proteinExistence type="predicted"/>
<feature type="region of interest" description="Disordered" evidence="1">
    <location>
        <begin position="142"/>
        <end position="163"/>
    </location>
</feature>
<evidence type="ECO:0000256" key="1">
    <source>
        <dbReference type="SAM" id="MobiDB-lite"/>
    </source>
</evidence>
<reference evidence="2" key="1">
    <citation type="journal article" date="2023" name="PhytoFront">
        <title>Draft Genome Resources of Seven Strains of Tilletia horrida, Causal Agent of Kernel Smut of Rice.</title>
        <authorList>
            <person name="Khanal S."/>
            <person name="Antony Babu S."/>
            <person name="Zhou X.G."/>
        </authorList>
    </citation>
    <scope>NUCLEOTIDE SEQUENCE</scope>
    <source>
        <strain evidence="2">TX3</strain>
    </source>
</reference>
<organism evidence="2 3">
    <name type="scientific">Tilletia horrida</name>
    <dbReference type="NCBI Taxonomy" id="155126"/>
    <lineage>
        <taxon>Eukaryota</taxon>
        <taxon>Fungi</taxon>
        <taxon>Dikarya</taxon>
        <taxon>Basidiomycota</taxon>
        <taxon>Ustilaginomycotina</taxon>
        <taxon>Exobasidiomycetes</taxon>
        <taxon>Tilletiales</taxon>
        <taxon>Tilletiaceae</taxon>
        <taxon>Tilletia</taxon>
    </lineage>
</organism>
<protein>
    <submittedName>
        <fullName evidence="2">Uncharacterized protein</fullName>
    </submittedName>
</protein>
<feature type="compositionally biased region" description="Low complexity" evidence="1">
    <location>
        <begin position="149"/>
        <end position="163"/>
    </location>
</feature>
<keyword evidence="3" id="KW-1185">Reference proteome</keyword>
<name>A0AAN6JGZ8_9BASI</name>
<evidence type="ECO:0000313" key="3">
    <source>
        <dbReference type="Proteomes" id="UP001176521"/>
    </source>
</evidence>
<sequence length="298" mass="31941">MTLEGTGVDLMRSVLAATTQKLTAPQQRDRVTQQSSFARFKKSTGPVSEGSIAAESEGGAGRQASATASPSKPAEATPQGTAAASTTAVPAPPPLARDFFADELDSVTHTNAEPSIAGDLSNSMHSSVAGALGAEVQQATASGATGSLAPQHNAPQAAAPASNPVDFMAFEPERMAERFRVKKERLAEAEQDEMLLARGYEADAQEQDEYMREERPAPPAGSQARLLHSPKDLRPRRAPSRSQSPGGDELRYKLSPQDTGPGFKHYARPKKRWEGKDEHGQRSRSPIETRKHPPEVRK</sequence>
<gene>
    <name evidence="2" type="ORF">OC842_007389</name>
</gene>
<feature type="region of interest" description="Disordered" evidence="1">
    <location>
        <begin position="19"/>
        <end position="97"/>
    </location>
</feature>
<evidence type="ECO:0000313" key="2">
    <source>
        <dbReference type="EMBL" id="KAK0519620.1"/>
    </source>
</evidence>
<dbReference type="EMBL" id="JAPDMQ010000943">
    <property type="protein sequence ID" value="KAK0519620.1"/>
    <property type="molecule type" value="Genomic_DNA"/>
</dbReference>
<feature type="compositionally biased region" description="Low complexity" evidence="1">
    <location>
        <begin position="48"/>
        <end position="57"/>
    </location>
</feature>
<feature type="compositionally biased region" description="Polar residues" evidence="1">
    <location>
        <begin position="19"/>
        <end position="37"/>
    </location>
</feature>
<dbReference type="Proteomes" id="UP001176521">
    <property type="component" value="Unassembled WGS sequence"/>
</dbReference>
<dbReference type="AlphaFoldDB" id="A0AAN6JGZ8"/>
<feature type="compositionally biased region" description="Basic and acidic residues" evidence="1">
    <location>
        <begin position="272"/>
        <end position="298"/>
    </location>
</feature>